<dbReference type="EMBL" id="CP090896">
    <property type="protein sequence ID" value="ULT84654.1"/>
    <property type="molecule type" value="Genomic_DNA"/>
</dbReference>
<dbReference type="Proteomes" id="UP000827892">
    <property type="component" value="Chromosome X"/>
</dbReference>
<evidence type="ECO:0000259" key="4">
    <source>
        <dbReference type="PROSITE" id="PS51670"/>
    </source>
</evidence>
<feature type="disulfide bond" evidence="1">
    <location>
        <begin position="268"/>
        <end position="302"/>
    </location>
</feature>
<evidence type="ECO:0000256" key="2">
    <source>
        <dbReference type="SAM" id="MobiDB-lite"/>
    </source>
</evidence>
<accession>A0AAE8ZY90</accession>
<dbReference type="SMART" id="SM00254">
    <property type="entry name" value="ShKT"/>
    <property type="match status" value="3"/>
</dbReference>
<evidence type="ECO:0000313" key="6">
    <source>
        <dbReference type="Proteomes" id="UP000827892"/>
    </source>
</evidence>
<feature type="domain" description="ShKT" evidence="4">
    <location>
        <begin position="268"/>
        <end position="302"/>
    </location>
</feature>
<feature type="signal peptide" evidence="3">
    <location>
        <begin position="1"/>
        <end position="19"/>
    </location>
</feature>
<feature type="compositionally biased region" description="Low complexity" evidence="2">
    <location>
        <begin position="145"/>
        <end position="157"/>
    </location>
</feature>
<protein>
    <recommendedName>
        <fullName evidence="4">ShKT domain-containing protein</fullName>
    </recommendedName>
</protein>
<evidence type="ECO:0000256" key="1">
    <source>
        <dbReference type="PROSITE-ProRule" id="PRU01005"/>
    </source>
</evidence>
<feature type="region of interest" description="Disordered" evidence="2">
    <location>
        <begin position="138"/>
        <end position="157"/>
    </location>
</feature>
<gene>
    <name evidence="5" type="ORF">L3Y34_013362</name>
</gene>
<sequence>MSFALQFLLASTLVYGVLSTHRRRAVPTVIPSIYEFIAENAYICSPVQLPDGSLVTFLSEEKGAKCEECNHASLGFGNACGVRVMGNVMDEVACFEVPPLCIEAFELRYMAQKRLPSTRKPRKRLSFVNSKEEWELAKSARMDAPSTTTMTTTTTPVPITTKTTTMVTFPPSTSPTTTTTTNLPHPTLIDEEIEDFTITPIAVPQFKPKKSRFTENMSPISKQRSGAFKISKMNDQRNDEMVRIVKRKLNFIGTTTTTQSPAPTPKVCEDKHSLCCFWATTGECTRNPFWMNINCAKTCGTCDCELGTADKCVSSGINCTLPTTTVVITTTTTTPKPTTTTTTLPTTTTTKKKYTRPYTPPASGFRRTQSTTANKANRIYTTTTPTTTTTTATTTTVPTTTTADKCKDYHKECNFWAMSGECHTNPFYMRPNCQKACNSCGELVGTVYAPTPRPGCDNGHQLCNYWAHIGECSSNANYMLPNCRLACRVC</sequence>
<comment type="caution">
    <text evidence="1">Lacks conserved residue(s) required for the propagation of feature annotation.</text>
</comment>
<dbReference type="Pfam" id="PF01549">
    <property type="entry name" value="ShK"/>
    <property type="match status" value="3"/>
</dbReference>
<feature type="region of interest" description="Disordered" evidence="2">
    <location>
        <begin position="164"/>
        <end position="184"/>
    </location>
</feature>
<feature type="disulfide bond" evidence="1">
    <location>
        <begin position="406"/>
        <end position="440"/>
    </location>
</feature>
<dbReference type="AlphaFoldDB" id="A0AAE8ZY90"/>
<dbReference type="PROSITE" id="PS51670">
    <property type="entry name" value="SHKT"/>
    <property type="match status" value="2"/>
</dbReference>
<dbReference type="InterPro" id="IPR003582">
    <property type="entry name" value="ShKT_dom"/>
</dbReference>
<feature type="chain" id="PRO_5042283049" description="ShKT domain-containing protein" evidence="3">
    <location>
        <begin position="20"/>
        <end position="490"/>
    </location>
</feature>
<reference evidence="5 6" key="1">
    <citation type="submission" date="2022-05" db="EMBL/GenBank/DDBJ databases">
        <title>Chromosome-level reference genomes for two strains of Caenorhabditis briggsae: an improved platform for comparative genomics.</title>
        <authorList>
            <person name="Stevens L."/>
            <person name="Andersen E.C."/>
        </authorList>
    </citation>
    <scope>NUCLEOTIDE SEQUENCE [LARGE SCALE GENOMIC DNA]</scope>
    <source>
        <strain evidence="5">QX1410_ONT</strain>
        <tissue evidence="5">Whole-organism</tissue>
    </source>
</reference>
<evidence type="ECO:0000313" key="5">
    <source>
        <dbReference type="EMBL" id="ULT84654.1"/>
    </source>
</evidence>
<feature type="compositionally biased region" description="Low complexity" evidence="2">
    <location>
        <begin position="333"/>
        <end position="349"/>
    </location>
</feature>
<organism evidence="5 6">
    <name type="scientific">Caenorhabditis briggsae</name>
    <dbReference type="NCBI Taxonomy" id="6238"/>
    <lineage>
        <taxon>Eukaryota</taxon>
        <taxon>Metazoa</taxon>
        <taxon>Ecdysozoa</taxon>
        <taxon>Nematoda</taxon>
        <taxon>Chromadorea</taxon>
        <taxon>Rhabditida</taxon>
        <taxon>Rhabditina</taxon>
        <taxon>Rhabditomorpha</taxon>
        <taxon>Rhabditoidea</taxon>
        <taxon>Rhabditidae</taxon>
        <taxon>Peloderinae</taxon>
        <taxon>Caenorhabditis</taxon>
    </lineage>
</organism>
<feature type="domain" description="ShKT" evidence="4">
    <location>
        <begin position="406"/>
        <end position="440"/>
    </location>
</feature>
<proteinExistence type="predicted"/>
<evidence type="ECO:0000256" key="3">
    <source>
        <dbReference type="SAM" id="SignalP"/>
    </source>
</evidence>
<feature type="region of interest" description="Disordered" evidence="2">
    <location>
        <begin position="333"/>
        <end position="368"/>
    </location>
</feature>
<keyword evidence="3" id="KW-0732">Signal</keyword>
<keyword evidence="1" id="KW-1015">Disulfide bond</keyword>
<name>A0AAE8ZY90_CAEBR</name>